<name>A0AAI8MHA1_9BRAD</name>
<dbReference type="Pfam" id="PF08327">
    <property type="entry name" value="AHSA1"/>
    <property type="match status" value="1"/>
</dbReference>
<dbReference type="KEGG" id="brs:S23_48480"/>
<gene>
    <name evidence="3" type="ORF">S23_48480</name>
</gene>
<dbReference type="InterPro" id="IPR023393">
    <property type="entry name" value="START-like_dom_sf"/>
</dbReference>
<dbReference type="SUPFAM" id="SSF55961">
    <property type="entry name" value="Bet v1-like"/>
    <property type="match status" value="1"/>
</dbReference>
<evidence type="ECO:0000259" key="2">
    <source>
        <dbReference type="Pfam" id="PF08327"/>
    </source>
</evidence>
<evidence type="ECO:0000313" key="3">
    <source>
        <dbReference type="EMBL" id="BAL78042.1"/>
    </source>
</evidence>
<proteinExistence type="inferred from homology"/>
<feature type="domain" description="Activator of Hsp90 ATPase homologue 1/2-like C-terminal" evidence="2">
    <location>
        <begin position="16"/>
        <end position="145"/>
    </location>
</feature>
<dbReference type="CDD" id="cd08895">
    <property type="entry name" value="SRPBCC_CalC_Aha1-like_2"/>
    <property type="match status" value="1"/>
</dbReference>
<evidence type="ECO:0000256" key="1">
    <source>
        <dbReference type="ARBA" id="ARBA00006817"/>
    </source>
</evidence>
<dbReference type="InterPro" id="IPR013538">
    <property type="entry name" value="ASHA1/2-like_C"/>
</dbReference>
<reference evidence="3 4" key="1">
    <citation type="journal article" date="2012" name="Microbes Environ.">
        <title>Complete genome sequence of Bradyrhizobium sp. S23321: insights into symbiosis evolution in soil oligotrophs.</title>
        <authorList>
            <person name="Okubo T."/>
            <person name="Tsukui T."/>
            <person name="Maita H."/>
            <person name="Okamoto S."/>
            <person name="Oshima K."/>
            <person name="Fujisawa T."/>
            <person name="Saito A."/>
            <person name="Futamata H."/>
            <person name="Hattori R."/>
            <person name="Shimomura Y."/>
            <person name="Haruta S."/>
            <person name="Morimoto S."/>
            <person name="Wang Y."/>
            <person name="Sakai Y."/>
            <person name="Hattori M."/>
            <person name="Aizawa S."/>
            <person name="Nagashima K.V.P."/>
            <person name="Masuda S."/>
            <person name="Hattori T."/>
            <person name="Yamashita A."/>
            <person name="Bao Z."/>
            <person name="Hayatsu M."/>
            <person name="Kajiya-Kanegae H."/>
            <person name="Yoshinaga I."/>
            <person name="Sakamoto K."/>
            <person name="Toyota K."/>
            <person name="Nakao M."/>
            <person name="Kohara M."/>
            <person name="Anda M."/>
            <person name="Niwa R."/>
            <person name="Jung-Hwan P."/>
            <person name="Sameshima-Saito R."/>
            <person name="Tokuda S."/>
            <person name="Yamamoto S."/>
            <person name="Yamamoto S."/>
            <person name="Yokoyama T."/>
            <person name="Akutsu T."/>
            <person name="Nakamura Y."/>
            <person name="Nakahira-Yanaka Y."/>
            <person name="Takada Hoshino Y."/>
            <person name="Hirakawa H."/>
            <person name="Mitsui H."/>
            <person name="Terasawa K."/>
            <person name="Itakura M."/>
            <person name="Sato S."/>
            <person name="Ikeda-Ohtsubo W."/>
            <person name="Sakakura N."/>
            <person name="Kaminuma E."/>
            <person name="Minamisawa K."/>
        </authorList>
    </citation>
    <scope>NUCLEOTIDE SEQUENCE [LARGE SCALE GENOMIC DNA]</scope>
    <source>
        <strain evidence="3 4">S23321</strain>
    </source>
</reference>
<accession>A0AAI8MHA1</accession>
<dbReference type="Proteomes" id="UP000007886">
    <property type="component" value="Chromosome"/>
</dbReference>
<dbReference type="AlphaFoldDB" id="A0AAI8MHA1"/>
<protein>
    <recommendedName>
        <fullName evidence="2">Activator of Hsp90 ATPase homologue 1/2-like C-terminal domain-containing protein</fullName>
    </recommendedName>
</protein>
<sequence>MTTMPNTVRLHRVLSTSPEKLYRAFIEADALAKWLPPNGFTCTVQHLEPKVGGTFKMSFRNFTTGAGHSFGGEYLELVPGERLRYTDRFDDPNLPGEIEVTVILKKVSVGTELDITQAGIPDVIPPEACYLGWQESLRNLARLVEPEINQ</sequence>
<evidence type="ECO:0000313" key="4">
    <source>
        <dbReference type="Proteomes" id="UP000007886"/>
    </source>
</evidence>
<keyword evidence="4" id="KW-1185">Reference proteome</keyword>
<dbReference type="Gene3D" id="3.30.530.20">
    <property type="match status" value="1"/>
</dbReference>
<organism evidence="3 4">
    <name type="scientific">Bradyrhizobium cosmicum</name>
    <dbReference type="NCBI Taxonomy" id="1404864"/>
    <lineage>
        <taxon>Bacteria</taxon>
        <taxon>Pseudomonadati</taxon>
        <taxon>Pseudomonadota</taxon>
        <taxon>Alphaproteobacteria</taxon>
        <taxon>Hyphomicrobiales</taxon>
        <taxon>Nitrobacteraceae</taxon>
        <taxon>Bradyrhizobium</taxon>
    </lineage>
</organism>
<comment type="similarity">
    <text evidence="1">Belongs to the AHA1 family.</text>
</comment>
<dbReference type="EMBL" id="AP012279">
    <property type="protein sequence ID" value="BAL78042.1"/>
    <property type="molecule type" value="Genomic_DNA"/>
</dbReference>